<dbReference type="SUPFAM" id="SSF48498">
    <property type="entry name" value="Tetracyclin repressor-like, C-terminal domain"/>
    <property type="match status" value="1"/>
</dbReference>
<proteinExistence type="predicted"/>
<feature type="domain" description="HTH tetR-type" evidence="6">
    <location>
        <begin position="25"/>
        <end position="85"/>
    </location>
</feature>
<accession>A0ABV8GUW8</accession>
<feature type="region of interest" description="Disordered" evidence="5">
    <location>
        <begin position="1"/>
        <end position="24"/>
    </location>
</feature>
<dbReference type="InterPro" id="IPR023772">
    <property type="entry name" value="DNA-bd_HTH_TetR-type_CS"/>
</dbReference>
<dbReference type="InterPro" id="IPR050109">
    <property type="entry name" value="HTH-type_TetR-like_transc_reg"/>
</dbReference>
<dbReference type="InterPro" id="IPR001647">
    <property type="entry name" value="HTH_TetR"/>
</dbReference>
<dbReference type="InterPro" id="IPR011075">
    <property type="entry name" value="TetR_C"/>
</dbReference>
<dbReference type="Pfam" id="PF00440">
    <property type="entry name" value="TetR_N"/>
    <property type="match status" value="1"/>
</dbReference>
<evidence type="ECO:0000313" key="7">
    <source>
        <dbReference type="EMBL" id="MFC4016122.1"/>
    </source>
</evidence>
<dbReference type="PANTHER" id="PTHR30055">
    <property type="entry name" value="HTH-TYPE TRANSCRIPTIONAL REGULATOR RUTR"/>
    <property type="match status" value="1"/>
</dbReference>
<dbReference type="RefSeq" id="WP_379535917.1">
    <property type="nucleotide sequence ID" value="NZ_JBHSBI010000057.1"/>
</dbReference>
<evidence type="ECO:0000256" key="3">
    <source>
        <dbReference type="ARBA" id="ARBA00023163"/>
    </source>
</evidence>
<dbReference type="InterPro" id="IPR036271">
    <property type="entry name" value="Tet_transcr_reg_TetR-rel_C_sf"/>
</dbReference>
<evidence type="ECO:0000256" key="4">
    <source>
        <dbReference type="PROSITE-ProRule" id="PRU00335"/>
    </source>
</evidence>
<gene>
    <name evidence="7" type="ORF">ACFOY2_53550</name>
</gene>
<keyword evidence="3" id="KW-0804">Transcription</keyword>
<feature type="DNA-binding region" description="H-T-H motif" evidence="4">
    <location>
        <begin position="48"/>
        <end position="67"/>
    </location>
</feature>
<sequence length="212" mass="23528">MTSSGDAASAVRETRGPRKVPLSNPDRRREVLDAVLELLSEVGYERLTMDMVAQRARASKATLYQRWPSKARLAVAALEQHRPLITDHDTGCLVEDLRHLLVSWLAGWTSLDRGLAIALLEGSRTDAELARLRRERLHRPLRQAAQAILARARQRGQIPDGVDADLLVEMPLSVVLMHVLIEGEQPDRALVDRVVDRGLAPLLGTPLSEHGQ</sequence>
<protein>
    <submittedName>
        <fullName evidence="7">TetR/AcrR family transcriptional regulator</fullName>
    </submittedName>
</protein>
<organism evidence="7 8">
    <name type="scientific">Nonomuraea purpurea</name>
    <dbReference type="NCBI Taxonomy" id="1849276"/>
    <lineage>
        <taxon>Bacteria</taxon>
        <taxon>Bacillati</taxon>
        <taxon>Actinomycetota</taxon>
        <taxon>Actinomycetes</taxon>
        <taxon>Streptosporangiales</taxon>
        <taxon>Streptosporangiaceae</taxon>
        <taxon>Nonomuraea</taxon>
    </lineage>
</organism>
<reference evidence="8" key="1">
    <citation type="journal article" date="2019" name="Int. J. Syst. Evol. Microbiol.">
        <title>The Global Catalogue of Microorganisms (GCM) 10K type strain sequencing project: providing services to taxonomists for standard genome sequencing and annotation.</title>
        <authorList>
            <consortium name="The Broad Institute Genomics Platform"/>
            <consortium name="The Broad Institute Genome Sequencing Center for Infectious Disease"/>
            <person name="Wu L."/>
            <person name="Ma J."/>
        </authorList>
    </citation>
    <scope>NUCLEOTIDE SEQUENCE [LARGE SCALE GENOMIC DNA]</scope>
    <source>
        <strain evidence="8">TBRC 1276</strain>
    </source>
</reference>
<dbReference type="Gene3D" id="1.10.10.60">
    <property type="entry name" value="Homeodomain-like"/>
    <property type="match status" value="1"/>
</dbReference>
<keyword evidence="8" id="KW-1185">Reference proteome</keyword>
<dbReference type="InterPro" id="IPR009057">
    <property type="entry name" value="Homeodomain-like_sf"/>
</dbReference>
<dbReference type="PROSITE" id="PS50977">
    <property type="entry name" value="HTH_TETR_2"/>
    <property type="match status" value="1"/>
</dbReference>
<evidence type="ECO:0000313" key="8">
    <source>
        <dbReference type="Proteomes" id="UP001595851"/>
    </source>
</evidence>
<name>A0ABV8GUW8_9ACTN</name>
<dbReference type="PANTHER" id="PTHR30055:SF149">
    <property type="entry name" value="TETR-FAMILY TRANSCRIPTIONAL REGULATOR"/>
    <property type="match status" value="1"/>
</dbReference>
<dbReference type="EMBL" id="JBHSBI010000057">
    <property type="protein sequence ID" value="MFC4016122.1"/>
    <property type="molecule type" value="Genomic_DNA"/>
</dbReference>
<keyword evidence="2 4" id="KW-0238">DNA-binding</keyword>
<dbReference type="Pfam" id="PF16859">
    <property type="entry name" value="TetR_C_11"/>
    <property type="match status" value="1"/>
</dbReference>
<dbReference type="PRINTS" id="PR00455">
    <property type="entry name" value="HTHTETR"/>
</dbReference>
<evidence type="ECO:0000259" key="6">
    <source>
        <dbReference type="PROSITE" id="PS50977"/>
    </source>
</evidence>
<comment type="caution">
    <text evidence="7">The sequence shown here is derived from an EMBL/GenBank/DDBJ whole genome shotgun (WGS) entry which is preliminary data.</text>
</comment>
<dbReference type="Gene3D" id="1.10.357.10">
    <property type="entry name" value="Tetracycline Repressor, domain 2"/>
    <property type="match status" value="1"/>
</dbReference>
<evidence type="ECO:0000256" key="2">
    <source>
        <dbReference type="ARBA" id="ARBA00023125"/>
    </source>
</evidence>
<evidence type="ECO:0000256" key="1">
    <source>
        <dbReference type="ARBA" id="ARBA00023015"/>
    </source>
</evidence>
<dbReference type="Proteomes" id="UP001595851">
    <property type="component" value="Unassembled WGS sequence"/>
</dbReference>
<evidence type="ECO:0000256" key="5">
    <source>
        <dbReference type="SAM" id="MobiDB-lite"/>
    </source>
</evidence>
<dbReference type="PROSITE" id="PS01081">
    <property type="entry name" value="HTH_TETR_1"/>
    <property type="match status" value="1"/>
</dbReference>
<keyword evidence="1" id="KW-0805">Transcription regulation</keyword>
<dbReference type="SUPFAM" id="SSF46689">
    <property type="entry name" value="Homeodomain-like"/>
    <property type="match status" value="1"/>
</dbReference>